<protein>
    <submittedName>
        <fullName evidence="1">Uncharacterized protein</fullName>
    </submittedName>
</protein>
<gene>
    <name evidence="1" type="ORF">CLV67_10698</name>
</gene>
<dbReference type="EMBL" id="PVMZ01000006">
    <property type="protein sequence ID" value="PRX21324.1"/>
    <property type="molecule type" value="Genomic_DNA"/>
</dbReference>
<name>A0A2T0KDN2_9ACTN</name>
<dbReference type="Proteomes" id="UP000239415">
    <property type="component" value="Unassembled WGS sequence"/>
</dbReference>
<comment type="caution">
    <text evidence="1">The sequence shown here is derived from an EMBL/GenBank/DDBJ whole genome shotgun (WGS) entry which is preliminary data.</text>
</comment>
<dbReference type="AlphaFoldDB" id="A0A2T0KDN2"/>
<evidence type="ECO:0000313" key="2">
    <source>
        <dbReference type="Proteomes" id="UP000239415"/>
    </source>
</evidence>
<sequence length="149" mass="16533">MSVDYSLTIATDATAVQVAARGLPHQTEWMPGTGTALSVNLYETLGIDLSILSDRHGYVDAITDEGRFEWEPDPLVTVIFDLDGQIGHEQAAANMINIVRRLLDTGTEDMALVINGDLLLLARFGGKLVKHNRERWWRHYPGAEQVIFG</sequence>
<reference evidence="1 2" key="1">
    <citation type="submission" date="2018-03" db="EMBL/GenBank/DDBJ databases">
        <title>Genomic Encyclopedia of Archaeal and Bacterial Type Strains, Phase II (KMG-II): from individual species to whole genera.</title>
        <authorList>
            <person name="Goeker M."/>
        </authorList>
    </citation>
    <scope>NUCLEOTIDE SEQUENCE [LARGE SCALE GENOMIC DNA]</scope>
    <source>
        <strain evidence="1 2">DSM 43146</strain>
    </source>
</reference>
<dbReference type="RefSeq" id="WP_106319324.1">
    <property type="nucleotide sequence ID" value="NZ_BOMO01000001.1"/>
</dbReference>
<accession>A0A2T0KDN2</accession>
<organism evidence="1 2">
    <name type="scientific">Actinoplanes italicus</name>
    <dbReference type="NCBI Taxonomy" id="113567"/>
    <lineage>
        <taxon>Bacteria</taxon>
        <taxon>Bacillati</taxon>
        <taxon>Actinomycetota</taxon>
        <taxon>Actinomycetes</taxon>
        <taxon>Micromonosporales</taxon>
        <taxon>Micromonosporaceae</taxon>
        <taxon>Actinoplanes</taxon>
    </lineage>
</organism>
<dbReference type="InterPro" id="IPR049799">
    <property type="entry name" value="SitI3-like"/>
</dbReference>
<dbReference type="OrthoDB" id="3394433at2"/>
<dbReference type="NCBIfam" id="NF040657">
    <property type="entry name" value="immun_SitI3"/>
    <property type="match status" value="1"/>
</dbReference>
<keyword evidence="2" id="KW-1185">Reference proteome</keyword>
<proteinExistence type="predicted"/>
<evidence type="ECO:0000313" key="1">
    <source>
        <dbReference type="EMBL" id="PRX21324.1"/>
    </source>
</evidence>